<dbReference type="InterPro" id="IPR041078">
    <property type="entry name" value="Plavaka"/>
</dbReference>
<dbReference type="EMBL" id="JASBNA010000051">
    <property type="protein sequence ID" value="KAK7680232.1"/>
    <property type="molecule type" value="Genomic_DNA"/>
</dbReference>
<evidence type="ECO:0000313" key="1">
    <source>
        <dbReference type="EMBL" id="KAK7680232.1"/>
    </source>
</evidence>
<comment type="caution">
    <text evidence="1">The sequence shown here is derived from an EMBL/GenBank/DDBJ whole genome shotgun (WGS) entry which is preliminary data.</text>
</comment>
<accession>A0AAW0FSF3</accession>
<dbReference type="AlphaFoldDB" id="A0AAW0FSF3"/>
<organism evidence="1 2">
    <name type="scientific">Cerrena zonata</name>
    <dbReference type="NCBI Taxonomy" id="2478898"/>
    <lineage>
        <taxon>Eukaryota</taxon>
        <taxon>Fungi</taxon>
        <taxon>Dikarya</taxon>
        <taxon>Basidiomycota</taxon>
        <taxon>Agaricomycotina</taxon>
        <taxon>Agaricomycetes</taxon>
        <taxon>Polyporales</taxon>
        <taxon>Cerrenaceae</taxon>
        <taxon>Cerrena</taxon>
    </lineage>
</organism>
<proteinExistence type="predicted"/>
<dbReference type="Pfam" id="PF18759">
    <property type="entry name" value="Plavaka"/>
    <property type="match status" value="1"/>
</dbReference>
<name>A0AAW0FSF3_9APHY</name>
<gene>
    <name evidence="1" type="ORF">QCA50_016741</name>
</gene>
<keyword evidence="2" id="KW-1185">Reference proteome</keyword>
<dbReference type="Proteomes" id="UP001385951">
    <property type="component" value="Unassembled WGS sequence"/>
</dbReference>
<evidence type="ECO:0000313" key="2">
    <source>
        <dbReference type="Proteomes" id="UP001385951"/>
    </source>
</evidence>
<protein>
    <submittedName>
        <fullName evidence="1">Uncharacterized protein</fullName>
    </submittedName>
</protein>
<reference evidence="1 2" key="1">
    <citation type="submission" date="2022-09" db="EMBL/GenBank/DDBJ databases">
        <authorList>
            <person name="Palmer J.M."/>
        </authorList>
    </citation>
    <scope>NUCLEOTIDE SEQUENCE [LARGE SCALE GENOMIC DNA]</scope>
    <source>
        <strain evidence="1 2">DSM 7382</strain>
    </source>
</reference>
<sequence>MCGYWEAASHKLTPFEKVPIDVDYKKTKHTYDVWTRSIWEWSLDILQNPDLEPYFVWDAEKLFKFNGEDFIQFIDEPWTGSQWWKIQSQLPNPEGKPLCYILYADKSKLSTFGSQVGYFVIARCANLPTWIRNGEGIGGGRVVGWIPIVEEEQQHKGKKSFVDFKQARVKSYAYFPWLSFYLLIMKSICTIDKDKLSDLTVQVSHRTALDVLELSEIADSLSLASEREGLYKEEGLRNVENAFFSIPFSDPYDALSFDRLHANAEGNFGKHLYPTLQGCIKDINREACQLVDSQMSQIPPWHNLNHFKAIMDIHFSDGSKYEDISKVIIFVTHNVILQQNKSAYLLLCCLRIYLVIDMYAALEVHTETTLLAGEEALRKFDLLMKKYIASCAEDDKPKDWNFPKYHALKHLFQDIRAKGCTRNYNTKPNEKCHGLFKKAYQRQTNKKEVEGQLLRLDHWSVVSAYIKDRIKSLDDFIKSQEDEESENGPNDITQHIILGSPDPSTTFSNLEALYSSNSAFRNFRKKLNNFLNIFLPALSIPLPDNRKIHFNPDNKITRCKFLKVNYESMVSWKICTDLLRCNPNFQEKPRYDYIMVDTGQGHIYAQLLYMFKCTVGDNLYPLALIHPYDAGIPGPRCRKDKDLELRRIWPKPQIESEFISLHSVIQGALVVSDFETNTDYFVVDTLDTDMFLRLRPKTISM</sequence>